<keyword evidence="3" id="KW-0732">Signal</keyword>
<dbReference type="Pfam" id="PF07980">
    <property type="entry name" value="SusD_RagB"/>
    <property type="match status" value="1"/>
</dbReference>
<evidence type="ECO:0000259" key="7">
    <source>
        <dbReference type="Pfam" id="PF14322"/>
    </source>
</evidence>
<comment type="subcellular location">
    <subcellularLocation>
        <location evidence="1">Cell outer membrane</location>
    </subcellularLocation>
</comment>
<feature type="domain" description="RagB/SusD" evidence="6">
    <location>
        <begin position="359"/>
        <end position="638"/>
    </location>
</feature>
<dbReference type="Gene3D" id="1.25.40.390">
    <property type="match status" value="1"/>
</dbReference>
<evidence type="ECO:0000256" key="1">
    <source>
        <dbReference type="ARBA" id="ARBA00004442"/>
    </source>
</evidence>
<evidence type="ECO:0000259" key="6">
    <source>
        <dbReference type="Pfam" id="PF07980"/>
    </source>
</evidence>
<evidence type="ECO:0000313" key="9">
    <source>
        <dbReference type="Proteomes" id="UP001258315"/>
    </source>
</evidence>
<accession>A0ABU3H035</accession>
<sequence>MMKIKDKIQIVCLAVSLLLGTSCKKYLDVAPDNTGTLEYAFRNRNEAENYLFTCYATLQQFYDVSANASFVTSGEIIYPNNLSKHPLNETGFNLLRGTQTSSNPGLNWWDGENHGQSIFRALRRCNIMLENINNPVDLTETEKRRWIAEVKFLKAYYHFYLARMYGPIPLIKNNLNITDDIQSMKVKRETMDNVFAYIVSLLDEAAPDLPAVIGNQAQELGRITRSIALSVKAEVLVTAASPLFNGNADYTSLKNKDGQALFSPYNAQKWQVAADACKAAITECEARGAKLYTFIAPANITKLPDSLRTVLTLQNAVTEKWELNSELIWALNPTFPFQGYATPRMTSKSAINIFSNPSTFAVPLAMQETFYTDKGVPVSEDKTFDYANRYSIKTGDNASRFYIAKDYATVKEHFNREPRFYASLGFDGGIWFGNGKVDVNDMYHVEARGNKSLAGPKDLNTLNITGYWPKKLANYLSVYDDGFQEQSFRLPLIRLSGLYLLYAEALNEVSGPTAEVNTYVDRVRARAGLKGVQESWTSFSNNPSKYTTKDGMRQIIHQERRIELCFEAQSGWDLRRWKELQNILSVPMQGWNIYEEQAVNYYKPNTVFVSVFGLRNYLWPIKDNDLIINSNLVQNPYW</sequence>
<keyword evidence="9" id="KW-1185">Reference proteome</keyword>
<name>A0ABU3H035_9SPHI</name>
<dbReference type="Proteomes" id="UP001258315">
    <property type="component" value="Unassembled WGS sequence"/>
</dbReference>
<dbReference type="InterPro" id="IPR012944">
    <property type="entry name" value="SusD_RagB_dom"/>
</dbReference>
<dbReference type="EMBL" id="JAVLVU010000001">
    <property type="protein sequence ID" value="MDT3405379.1"/>
    <property type="molecule type" value="Genomic_DNA"/>
</dbReference>
<dbReference type="PROSITE" id="PS51257">
    <property type="entry name" value="PROKAR_LIPOPROTEIN"/>
    <property type="match status" value="1"/>
</dbReference>
<evidence type="ECO:0000313" key="8">
    <source>
        <dbReference type="EMBL" id="MDT3405379.1"/>
    </source>
</evidence>
<evidence type="ECO:0000256" key="4">
    <source>
        <dbReference type="ARBA" id="ARBA00023136"/>
    </source>
</evidence>
<comment type="similarity">
    <text evidence="2">Belongs to the SusD family.</text>
</comment>
<dbReference type="SUPFAM" id="SSF48452">
    <property type="entry name" value="TPR-like"/>
    <property type="match status" value="1"/>
</dbReference>
<evidence type="ECO:0000256" key="5">
    <source>
        <dbReference type="ARBA" id="ARBA00023237"/>
    </source>
</evidence>
<keyword evidence="4" id="KW-0472">Membrane</keyword>
<gene>
    <name evidence="8" type="ORF">QE417_004451</name>
</gene>
<keyword evidence="5" id="KW-0998">Cell outer membrane</keyword>
<dbReference type="Pfam" id="PF14322">
    <property type="entry name" value="SusD-like_3"/>
    <property type="match status" value="1"/>
</dbReference>
<comment type="caution">
    <text evidence="8">The sequence shown here is derived from an EMBL/GenBank/DDBJ whole genome shotgun (WGS) entry which is preliminary data.</text>
</comment>
<evidence type="ECO:0008006" key="10">
    <source>
        <dbReference type="Google" id="ProtNLM"/>
    </source>
</evidence>
<dbReference type="InterPro" id="IPR011990">
    <property type="entry name" value="TPR-like_helical_dom_sf"/>
</dbReference>
<reference evidence="9" key="1">
    <citation type="submission" date="2023-07" db="EMBL/GenBank/DDBJ databases">
        <title>Functional and genomic diversity of the sorghum phyllosphere microbiome.</title>
        <authorList>
            <person name="Shade A."/>
        </authorList>
    </citation>
    <scope>NUCLEOTIDE SEQUENCE [LARGE SCALE GENOMIC DNA]</scope>
    <source>
        <strain evidence="9">SORGH_AS_0422</strain>
    </source>
</reference>
<feature type="domain" description="SusD-like N-terminal" evidence="7">
    <location>
        <begin position="107"/>
        <end position="232"/>
    </location>
</feature>
<organism evidence="8 9">
    <name type="scientific">Mucilaginibacter terrae</name>
    <dbReference type="NCBI Taxonomy" id="1955052"/>
    <lineage>
        <taxon>Bacteria</taxon>
        <taxon>Pseudomonadati</taxon>
        <taxon>Bacteroidota</taxon>
        <taxon>Sphingobacteriia</taxon>
        <taxon>Sphingobacteriales</taxon>
        <taxon>Sphingobacteriaceae</taxon>
        <taxon>Mucilaginibacter</taxon>
    </lineage>
</organism>
<proteinExistence type="inferred from homology"/>
<evidence type="ECO:0000256" key="2">
    <source>
        <dbReference type="ARBA" id="ARBA00006275"/>
    </source>
</evidence>
<protein>
    <recommendedName>
        <fullName evidence="10">RagB/SusD family nutrient uptake outer membrane protein</fullName>
    </recommendedName>
</protein>
<evidence type="ECO:0000256" key="3">
    <source>
        <dbReference type="ARBA" id="ARBA00022729"/>
    </source>
</evidence>
<dbReference type="InterPro" id="IPR033985">
    <property type="entry name" value="SusD-like_N"/>
</dbReference>